<comment type="caution">
    <text evidence="1">The sequence shown here is derived from an EMBL/GenBank/DDBJ whole genome shotgun (WGS) entry which is preliminary data.</text>
</comment>
<proteinExistence type="predicted"/>
<protein>
    <submittedName>
        <fullName evidence="1">Uncharacterized protein</fullName>
    </submittedName>
</protein>
<evidence type="ECO:0000313" key="1">
    <source>
        <dbReference type="EMBL" id="ODS22610.1"/>
    </source>
</evidence>
<dbReference type="Proteomes" id="UP000242502">
    <property type="component" value="Unassembled WGS sequence"/>
</dbReference>
<organism evidence="1 2">
    <name type="scientific">Candidatus Endobugula sertula</name>
    <name type="common">Bugula neritina bacterial symbiont</name>
    <dbReference type="NCBI Taxonomy" id="62101"/>
    <lineage>
        <taxon>Bacteria</taxon>
        <taxon>Pseudomonadati</taxon>
        <taxon>Pseudomonadota</taxon>
        <taxon>Gammaproteobacteria</taxon>
        <taxon>Cellvibrionales</taxon>
        <taxon>Cellvibrionaceae</taxon>
        <taxon>Candidatus Endobugula</taxon>
    </lineage>
</organism>
<reference evidence="1 2" key="1">
    <citation type="journal article" date="2016" name="Appl. Environ. Microbiol.">
        <title>Lack of Overt Genome Reduction in the Bryostatin-Producing Bryozoan Symbiont "Candidatus Endobugula sertula".</title>
        <authorList>
            <person name="Miller I.J."/>
            <person name="Vanee N."/>
            <person name="Fong S.S."/>
            <person name="Lim-Fong G.E."/>
            <person name="Kwan J.C."/>
        </authorList>
    </citation>
    <scope>NUCLEOTIDE SEQUENCE [LARGE SCALE GENOMIC DNA]</scope>
    <source>
        <strain evidence="1">AB1-4</strain>
    </source>
</reference>
<name>A0A1D2QM06_9GAMM</name>
<accession>A0A1D2QM06</accession>
<gene>
    <name evidence="1" type="ORF">AB835_13210</name>
</gene>
<dbReference type="EMBL" id="MDLC01000063">
    <property type="protein sequence ID" value="ODS22610.1"/>
    <property type="molecule type" value="Genomic_DNA"/>
</dbReference>
<dbReference type="STRING" id="62101.AB835_13210"/>
<evidence type="ECO:0000313" key="2">
    <source>
        <dbReference type="Proteomes" id="UP000242502"/>
    </source>
</evidence>
<dbReference type="AlphaFoldDB" id="A0A1D2QM06"/>
<sequence>MTSQAASSICGSFNQWQISRPVTSGITVCTVGGSPIVPAGYVITSRSRRSSCTGSGANSYHVKVPSGSSQFICQGSAIPAGWAVRSTGTSTACVATGSGNSATIVPLSGDGPFYVCANTTLPAGFVITHIISSWSCSSDTWVVQKPNPTRGVTTVHCGLHSQIPTGFVITAQRQLSQCRSAVGSSGLGFDITQPITTGETTVCPISVIPEGFVITGTVSAGNSSCGNSAAYKIAVLSGPGPFEVCNISGLPQGYVVTSVLSGDRCGAHGGHVVQQPASTGETRICRYGRQDFSVTDAPIASGYAVVGVIQTSSCPLSNGLFISLPNPDSATVMCNGFDVPDGYIRSGLSINPPRCGAIGGYTILPLNSSQAVVPTPFIDAESDVTTAPNAPVIECVVQGVNGGLISQATTNPSGCH</sequence>